<dbReference type="InterPro" id="IPR036291">
    <property type="entry name" value="NAD(P)-bd_dom_sf"/>
</dbReference>
<protein>
    <recommendedName>
        <fullName evidence="4">Gfo/Idh/MocA-like oxidoreductase N-terminal domain-containing protein</fullName>
    </recommendedName>
</protein>
<dbReference type="PANTHER" id="PTHR43708">
    <property type="entry name" value="CONSERVED EXPRESSED OXIDOREDUCTASE (EUROFUNG)"/>
    <property type="match status" value="1"/>
</dbReference>
<dbReference type="PANTHER" id="PTHR43708:SF3">
    <property type="entry name" value="OXIDOREDUCTASE"/>
    <property type="match status" value="1"/>
</dbReference>
<evidence type="ECO:0008006" key="4">
    <source>
        <dbReference type="Google" id="ProtNLM"/>
    </source>
</evidence>
<evidence type="ECO:0000313" key="3">
    <source>
        <dbReference type="EMBL" id="SVA29621.1"/>
    </source>
</evidence>
<dbReference type="GO" id="GO:0000166">
    <property type="term" value="F:nucleotide binding"/>
    <property type="evidence" value="ECO:0007669"/>
    <property type="project" value="InterPro"/>
</dbReference>
<dbReference type="Gene3D" id="3.40.50.720">
    <property type="entry name" value="NAD(P)-binding Rossmann-like Domain"/>
    <property type="match status" value="1"/>
</dbReference>
<proteinExistence type="predicted"/>
<sequence>MQRKIRMGMVGGGQGAFIGPIHLMAAQLDNQIELVCGAFSSDPTKSKESGKAYFLPENRTYPSYEEMFKAEAELPEGDRMDFVTIVTPNHMHFPVQKRALESGFNIMSDKPMCFNLSEAEQLVDLVNSAGMLFGLTHNYTGYPMVKEAKHRIASGDLGKIRKIIVEYSQGWLATFLENEHQKQASWRTDPERAGASCCIGDIGTHAENLAEYITGLKIAELCCEFTTFVEGRLLEDDANLLIKYDNGARGILYSSQISVDEENRLSIRVYGEKGGLEWDQQEPNTLVLKHLDRPREIIRAGANYGDRLSPQSFSAGRLPAGHPEGYIEAFAVLYRNFASTLSAKLEGLQPDEASLDFPDVNDGLRGMSFIDACVRSSEAGAQWVSPKFS</sequence>
<accession>A0A381UPD2</accession>
<evidence type="ECO:0000259" key="2">
    <source>
        <dbReference type="Pfam" id="PF22725"/>
    </source>
</evidence>
<gene>
    <name evidence="3" type="ORF">METZ01_LOCUS82475</name>
</gene>
<dbReference type="EMBL" id="UINC01006786">
    <property type="protein sequence ID" value="SVA29621.1"/>
    <property type="molecule type" value="Genomic_DNA"/>
</dbReference>
<dbReference type="AlphaFoldDB" id="A0A381UPD2"/>
<feature type="domain" description="GFO/IDH/MocA-like oxidoreductase" evidence="2">
    <location>
        <begin position="146"/>
        <end position="277"/>
    </location>
</feature>
<dbReference type="InterPro" id="IPR055170">
    <property type="entry name" value="GFO_IDH_MocA-like_dom"/>
</dbReference>
<dbReference type="InterPro" id="IPR000683">
    <property type="entry name" value="Gfo/Idh/MocA-like_OxRdtase_N"/>
</dbReference>
<dbReference type="Gene3D" id="3.30.360.10">
    <property type="entry name" value="Dihydrodipicolinate Reductase, domain 2"/>
    <property type="match status" value="1"/>
</dbReference>
<dbReference type="InterPro" id="IPR051317">
    <property type="entry name" value="Gfo/Idh/MocA_oxidoreduct"/>
</dbReference>
<evidence type="ECO:0000259" key="1">
    <source>
        <dbReference type="Pfam" id="PF01408"/>
    </source>
</evidence>
<organism evidence="3">
    <name type="scientific">marine metagenome</name>
    <dbReference type="NCBI Taxonomy" id="408172"/>
    <lineage>
        <taxon>unclassified sequences</taxon>
        <taxon>metagenomes</taxon>
        <taxon>ecological metagenomes</taxon>
    </lineage>
</organism>
<dbReference type="Pfam" id="PF22725">
    <property type="entry name" value="GFO_IDH_MocA_C3"/>
    <property type="match status" value="1"/>
</dbReference>
<dbReference type="SUPFAM" id="SSF55347">
    <property type="entry name" value="Glyceraldehyde-3-phosphate dehydrogenase-like, C-terminal domain"/>
    <property type="match status" value="1"/>
</dbReference>
<reference evidence="3" key="1">
    <citation type="submission" date="2018-05" db="EMBL/GenBank/DDBJ databases">
        <authorList>
            <person name="Lanie J.A."/>
            <person name="Ng W.-L."/>
            <person name="Kazmierczak K.M."/>
            <person name="Andrzejewski T.M."/>
            <person name="Davidsen T.M."/>
            <person name="Wayne K.J."/>
            <person name="Tettelin H."/>
            <person name="Glass J.I."/>
            <person name="Rusch D."/>
            <person name="Podicherti R."/>
            <person name="Tsui H.-C.T."/>
            <person name="Winkler M.E."/>
        </authorList>
    </citation>
    <scope>NUCLEOTIDE SEQUENCE</scope>
</reference>
<dbReference type="SUPFAM" id="SSF51735">
    <property type="entry name" value="NAD(P)-binding Rossmann-fold domains"/>
    <property type="match status" value="1"/>
</dbReference>
<feature type="domain" description="Gfo/Idh/MocA-like oxidoreductase N-terminal" evidence="1">
    <location>
        <begin position="5"/>
        <end position="134"/>
    </location>
</feature>
<name>A0A381UPD2_9ZZZZ</name>
<dbReference type="Pfam" id="PF01408">
    <property type="entry name" value="GFO_IDH_MocA"/>
    <property type="match status" value="1"/>
</dbReference>